<evidence type="ECO:0000256" key="3">
    <source>
        <dbReference type="ARBA" id="ARBA00022806"/>
    </source>
</evidence>
<dbReference type="GO" id="GO:0043139">
    <property type="term" value="F:5'-3' DNA helicase activity"/>
    <property type="evidence" value="ECO:0007669"/>
    <property type="project" value="TreeGrafter"/>
</dbReference>
<proteinExistence type="predicted"/>
<dbReference type="Pfam" id="PF13087">
    <property type="entry name" value="AAA_12"/>
    <property type="match status" value="1"/>
</dbReference>
<evidence type="ECO:0000259" key="6">
    <source>
        <dbReference type="PROSITE" id="PS50035"/>
    </source>
</evidence>
<dbReference type="PROSITE" id="PS50035">
    <property type="entry name" value="PLD"/>
    <property type="match status" value="1"/>
</dbReference>
<dbReference type="GO" id="GO:0016787">
    <property type="term" value="F:hydrolase activity"/>
    <property type="evidence" value="ECO:0007669"/>
    <property type="project" value="UniProtKB-KW"/>
</dbReference>
<gene>
    <name evidence="7" type="ORF">C1I98_33240</name>
</gene>
<reference evidence="7 8" key="1">
    <citation type="submission" date="2018-01" db="EMBL/GenBank/DDBJ databases">
        <title>Draft genome sequence of Sphaerisporangium sp. 7K107.</title>
        <authorList>
            <person name="Sahin N."/>
            <person name="Saygin H."/>
            <person name="Ay H."/>
        </authorList>
    </citation>
    <scope>NUCLEOTIDE SEQUENCE [LARGE SCALE GENOMIC DNA]</scope>
    <source>
        <strain evidence="7 8">7K107</strain>
    </source>
</reference>
<dbReference type="Gene3D" id="3.30.870.10">
    <property type="entry name" value="Endonuclease Chain A"/>
    <property type="match status" value="1"/>
</dbReference>
<dbReference type="Proteomes" id="UP000248544">
    <property type="component" value="Unassembled WGS sequence"/>
</dbReference>
<accession>A0A2W2EY54</accession>
<dbReference type="GO" id="GO:0005524">
    <property type="term" value="F:ATP binding"/>
    <property type="evidence" value="ECO:0007669"/>
    <property type="project" value="UniProtKB-KW"/>
</dbReference>
<evidence type="ECO:0000256" key="1">
    <source>
        <dbReference type="ARBA" id="ARBA00022741"/>
    </source>
</evidence>
<keyword evidence="4" id="KW-0067">ATP-binding</keyword>
<evidence type="ECO:0000313" key="7">
    <source>
        <dbReference type="EMBL" id="PZG27633.1"/>
    </source>
</evidence>
<keyword evidence="1" id="KW-0547">Nucleotide-binding</keyword>
<organism evidence="7 8">
    <name type="scientific">Spongiactinospora gelatinilytica</name>
    <dbReference type="NCBI Taxonomy" id="2666298"/>
    <lineage>
        <taxon>Bacteria</taxon>
        <taxon>Bacillati</taxon>
        <taxon>Actinomycetota</taxon>
        <taxon>Actinomycetes</taxon>
        <taxon>Streptosporangiales</taxon>
        <taxon>Streptosporangiaceae</taxon>
        <taxon>Spongiactinospora</taxon>
    </lineage>
</organism>
<feature type="compositionally biased region" description="Basic and acidic residues" evidence="5">
    <location>
        <begin position="18"/>
        <end position="30"/>
    </location>
</feature>
<name>A0A2W2EY54_9ACTN</name>
<keyword evidence="8" id="KW-1185">Reference proteome</keyword>
<dbReference type="InterPro" id="IPR025202">
    <property type="entry name" value="PLD-like_dom"/>
</dbReference>
<dbReference type="InterPro" id="IPR041679">
    <property type="entry name" value="DNA2/NAM7-like_C"/>
</dbReference>
<keyword evidence="2" id="KW-0378">Hydrolase</keyword>
<dbReference type="SUPFAM" id="SSF56024">
    <property type="entry name" value="Phospholipase D/nuclease"/>
    <property type="match status" value="1"/>
</dbReference>
<dbReference type="Pfam" id="PF13091">
    <property type="entry name" value="PLDc_2"/>
    <property type="match status" value="1"/>
</dbReference>
<protein>
    <recommendedName>
        <fullName evidence="6">PLD phosphodiesterase domain-containing protein</fullName>
    </recommendedName>
</protein>
<evidence type="ECO:0000313" key="8">
    <source>
        <dbReference type="Proteomes" id="UP000248544"/>
    </source>
</evidence>
<dbReference type="GO" id="GO:0006793">
    <property type="term" value="P:phosphorus metabolic process"/>
    <property type="evidence" value="ECO:0007669"/>
    <property type="project" value="UniProtKB-ARBA"/>
</dbReference>
<evidence type="ECO:0000256" key="5">
    <source>
        <dbReference type="SAM" id="MobiDB-lite"/>
    </source>
</evidence>
<feature type="domain" description="PLD phosphodiesterase" evidence="6">
    <location>
        <begin position="390"/>
        <end position="417"/>
    </location>
</feature>
<dbReference type="Gene3D" id="3.40.50.300">
    <property type="entry name" value="P-loop containing nucleotide triphosphate hydrolases"/>
    <property type="match status" value="1"/>
</dbReference>
<dbReference type="EMBL" id="POUA01000412">
    <property type="protein sequence ID" value="PZG27633.1"/>
    <property type="molecule type" value="Genomic_DNA"/>
</dbReference>
<dbReference type="PANTHER" id="PTHR43788">
    <property type="entry name" value="DNA2/NAM7 HELICASE FAMILY MEMBER"/>
    <property type="match status" value="1"/>
</dbReference>
<dbReference type="InterPro" id="IPR027417">
    <property type="entry name" value="P-loop_NTPase"/>
</dbReference>
<dbReference type="AlphaFoldDB" id="A0A2W2EY54"/>
<evidence type="ECO:0000256" key="4">
    <source>
        <dbReference type="ARBA" id="ARBA00022840"/>
    </source>
</evidence>
<dbReference type="InterPro" id="IPR050534">
    <property type="entry name" value="Coronavir_polyprotein_1ab"/>
</dbReference>
<keyword evidence="3" id="KW-0347">Helicase</keyword>
<dbReference type="PANTHER" id="PTHR43788:SF8">
    <property type="entry name" value="DNA-BINDING PROTEIN SMUBP-2"/>
    <property type="match status" value="1"/>
</dbReference>
<feature type="region of interest" description="Disordered" evidence="5">
    <location>
        <begin position="10"/>
        <end position="30"/>
    </location>
</feature>
<dbReference type="SUPFAM" id="SSF52540">
    <property type="entry name" value="P-loop containing nucleoside triphosphate hydrolases"/>
    <property type="match status" value="1"/>
</dbReference>
<evidence type="ECO:0000256" key="2">
    <source>
        <dbReference type="ARBA" id="ARBA00022801"/>
    </source>
</evidence>
<dbReference type="InterPro" id="IPR001736">
    <property type="entry name" value="PLipase_D/transphosphatidylase"/>
</dbReference>
<sequence>MEPLWRYRHVSSRRHAGHERSSQTRTKLSESKRADVRRWLLPDVFEHCGIQDPTAAHRHPNCISLVTQNRFGPTVMTLANALAYDGTLLAGPSVKPRDSSDPEIVLIDTDGLNELADPRLTGRSSGWWPAGVLLSRALAELHVADGDEVGVVTPYRSQAEATLEALRDIEGEGSPLAEVGTAHRFQGREFPIVVFDTVEGRFGNGMWMAHASRAPDATSWQRIGLRLCNVAVTRVRTRLYVVASRERVSLAQSGTALSYVRGLLQAGQVRPVKAAALVTPPATAAAESYLGVFGNQLKEVLARHVEVTDVHDELHFYTAFAAAIRDAKHSLWIWTPWVASRVLKLLPGLAGAAARGVRITVFLRDPSDQLQDRHLDLINQVRAVAHTVVSVNHMHQKIVVIDERTVMLGSLNALSQSRTREIMLTMRGAHFARRILEHEHAAEFSSPPACGRCGGSDIDLRRRKNGEWYWRCYARTCQVGSGGRAWHAPVNFSTRRGPSHKPRP</sequence>
<comment type="caution">
    <text evidence="7">The sequence shown here is derived from an EMBL/GenBank/DDBJ whole genome shotgun (WGS) entry which is preliminary data.</text>
</comment>